<dbReference type="Pfam" id="PF00512">
    <property type="entry name" value="HisKA"/>
    <property type="match status" value="1"/>
</dbReference>
<dbReference type="InterPro" id="IPR003661">
    <property type="entry name" value="HisK_dim/P_dom"/>
</dbReference>
<keyword evidence="3" id="KW-0597">Phosphoprotein</keyword>
<dbReference type="SUPFAM" id="SSF55785">
    <property type="entry name" value="PYP-like sensor domain (PAS domain)"/>
    <property type="match status" value="3"/>
</dbReference>
<feature type="coiled-coil region" evidence="6">
    <location>
        <begin position="610"/>
        <end position="637"/>
    </location>
</feature>
<sequence>MSGLNPELAAHVDASEHAIRLLARENKILEFIARGASLEKVLTEIAHAAEEYCDTEVRCSILLLDESGTRLMHGAAPSLPDTYNKLIHGTAIGPEVGSCGKAAFCKKPVFVEDIDTAPSWSALKHLALPLGLRGAWSMPIFASNGDVLGTLGIYTLEPASPTDRARQAIDLLARTAGIAIERHRSESQRLRYQKQIETLNDTGILLAAERDLHKIVQAATDTAREFSGAAFGAFFYNEIRADGESYMLYTLSGAPREAFEKFPMPRNTAVFGPTFAGEGTVRLADVRKDPRYGKNAPYHGMPEGHLPVCSYLAVPVVSRSGKVLGGLFFGHSEPNRFTLEAQHLVESIAAQAAAAIDNAQLNDRIARQLASSEEVQQRLAIAQQAAQLATWELDFRTDEIRFSPGSWPVFGCDPSEIKSRADWERQIHPDDRDIVRNELESCVQNAKAYFVEYRVQSPLGVRWVQGRGHVVYHAETARPERLIVLSIDITERKLADEALRISDQKFREAQKAANMGTWFWDIPTDKVTWSMEVPSFDAAVSADRLKNWVNAVHPDDRPAVVAELDRALRQGGPFKIEHRLIRQDGAQRWSFTQGQIMLGEDGTALSGLGITMDTTARREAETELKRAEERFNLAVDAADLGFWYCDLPFDVLGWDERVKEHFWLPPDAKVTVDDFYRILHPEDRERTRQAIETSINQKKRYDVDHRAVSPTGEVRWVRAVGRGFYDETGNPVRFDGVTMDITERRKAEEALRSSEKLAATGRLAATIAHEINNPLEAVTNFIYLAKTTDGVSDQVRSYLEIADQELGRVSHIARQTLGFYRDSSGPILMSVPDIVQDVVNLYQRKLLYKSLELKLDVQSDLTIRGLAGEMRQVLANLLVNAIDASNDGGRIWIRARRVVDLKTGGKAVRLTVGDSGIGMNEEVRKKLFTPFFTTKSDVGTGLGLWVTRGMVEKAKGRIRVRSRQGIGTVFSMLFPSTKYPPPSVQPA</sequence>
<evidence type="ECO:0000256" key="3">
    <source>
        <dbReference type="ARBA" id="ARBA00022553"/>
    </source>
</evidence>
<dbReference type="PROSITE" id="PS50109">
    <property type="entry name" value="HIS_KIN"/>
    <property type="match status" value="1"/>
</dbReference>
<dbReference type="PANTHER" id="PTHR43304:SF1">
    <property type="entry name" value="PAC DOMAIN-CONTAINING PROTEIN"/>
    <property type="match status" value="1"/>
</dbReference>
<dbReference type="SMART" id="SM00091">
    <property type="entry name" value="PAS"/>
    <property type="match status" value="3"/>
</dbReference>
<name>Q1IKT0_KORVE</name>
<dbReference type="InterPro" id="IPR036890">
    <property type="entry name" value="HATPase_C_sf"/>
</dbReference>
<dbReference type="InterPro" id="IPR000700">
    <property type="entry name" value="PAS-assoc_C"/>
</dbReference>
<dbReference type="eggNOG" id="COG4191">
    <property type="taxonomic scope" value="Bacteria"/>
</dbReference>
<dbReference type="eggNOG" id="COG2202">
    <property type="taxonomic scope" value="Bacteria"/>
</dbReference>
<evidence type="ECO:0000256" key="2">
    <source>
        <dbReference type="ARBA" id="ARBA00012438"/>
    </source>
</evidence>
<reference evidence="10 11" key="1">
    <citation type="journal article" date="2009" name="Appl. Environ. Microbiol.">
        <title>Three genomes from the phylum Acidobacteria provide insight into the lifestyles of these microorganisms in soils.</title>
        <authorList>
            <person name="Ward N.L."/>
            <person name="Challacombe J.F."/>
            <person name="Janssen P.H."/>
            <person name="Henrissat B."/>
            <person name="Coutinho P.M."/>
            <person name="Wu M."/>
            <person name="Xie G."/>
            <person name="Haft D.H."/>
            <person name="Sait M."/>
            <person name="Badger J."/>
            <person name="Barabote R.D."/>
            <person name="Bradley B."/>
            <person name="Brettin T.S."/>
            <person name="Brinkac L.M."/>
            <person name="Bruce D."/>
            <person name="Creasy T."/>
            <person name="Daugherty S.C."/>
            <person name="Davidsen T.M."/>
            <person name="DeBoy R.T."/>
            <person name="Detter J.C."/>
            <person name="Dodson R.J."/>
            <person name="Durkin A.S."/>
            <person name="Ganapathy A."/>
            <person name="Gwinn-Giglio M."/>
            <person name="Han C.S."/>
            <person name="Khouri H."/>
            <person name="Kiss H."/>
            <person name="Kothari S.P."/>
            <person name="Madupu R."/>
            <person name="Nelson K.E."/>
            <person name="Nelson W.C."/>
            <person name="Paulsen I."/>
            <person name="Penn K."/>
            <person name="Ren Q."/>
            <person name="Rosovitz M.J."/>
            <person name="Selengut J.D."/>
            <person name="Shrivastava S."/>
            <person name="Sullivan S.A."/>
            <person name="Tapia R."/>
            <person name="Thompson L.S."/>
            <person name="Watkins K.L."/>
            <person name="Yang Q."/>
            <person name="Yu C."/>
            <person name="Zafar N."/>
            <person name="Zhou L."/>
            <person name="Kuske C.R."/>
        </authorList>
    </citation>
    <scope>NUCLEOTIDE SEQUENCE [LARGE SCALE GENOMIC DNA]</scope>
    <source>
        <strain evidence="10 11">Ellin345</strain>
    </source>
</reference>
<dbReference type="SMART" id="SM00086">
    <property type="entry name" value="PAC"/>
    <property type="match status" value="3"/>
</dbReference>
<dbReference type="Pfam" id="PF13185">
    <property type="entry name" value="GAF_2"/>
    <property type="match status" value="2"/>
</dbReference>
<evidence type="ECO:0000256" key="4">
    <source>
        <dbReference type="ARBA" id="ARBA00022679"/>
    </source>
</evidence>
<feature type="domain" description="PAC" evidence="9">
    <location>
        <begin position="701"/>
        <end position="753"/>
    </location>
</feature>
<dbReference type="Gene3D" id="3.30.565.10">
    <property type="entry name" value="Histidine kinase-like ATPase, C-terminal domain"/>
    <property type="match status" value="1"/>
</dbReference>
<feature type="domain" description="PAS" evidence="8">
    <location>
        <begin position="375"/>
        <end position="446"/>
    </location>
</feature>
<dbReference type="CDD" id="cd00130">
    <property type="entry name" value="PAS"/>
    <property type="match status" value="3"/>
</dbReference>
<evidence type="ECO:0000256" key="5">
    <source>
        <dbReference type="ARBA" id="ARBA00022777"/>
    </source>
</evidence>
<feature type="domain" description="PAS" evidence="8">
    <location>
        <begin position="627"/>
        <end position="698"/>
    </location>
</feature>
<gene>
    <name evidence="10" type="ordered locus">Acid345_3519</name>
</gene>
<evidence type="ECO:0000256" key="6">
    <source>
        <dbReference type="SAM" id="Coils"/>
    </source>
</evidence>
<dbReference type="InterPro" id="IPR013655">
    <property type="entry name" value="PAS_fold_3"/>
</dbReference>
<protein>
    <recommendedName>
        <fullName evidence="2">histidine kinase</fullName>
        <ecNumber evidence="2">2.7.13.3</ecNumber>
    </recommendedName>
</protein>
<dbReference type="InterPro" id="IPR052162">
    <property type="entry name" value="Sensor_kinase/Photoreceptor"/>
</dbReference>
<dbReference type="Gene3D" id="3.30.450.20">
    <property type="entry name" value="PAS domain"/>
    <property type="match status" value="3"/>
</dbReference>
<dbReference type="InterPro" id="IPR001610">
    <property type="entry name" value="PAC"/>
</dbReference>
<evidence type="ECO:0000259" key="7">
    <source>
        <dbReference type="PROSITE" id="PS50109"/>
    </source>
</evidence>
<dbReference type="Proteomes" id="UP000002432">
    <property type="component" value="Chromosome"/>
</dbReference>
<dbReference type="SUPFAM" id="SSF47384">
    <property type="entry name" value="Homodimeric domain of signal transducing histidine kinase"/>
    <property type="match status" value="1"/>
</dbReference>
<dbReference type="EMBL" id="CP000360">
    <property type="protein sequence ID" value="ABF42520.1"/>
    <property type="molecule type" value="Genomic_DNA"/>
</dbReference>
<dbReference type="Gene3D" id="2.10.70.100">
    <property type="match status" value="3"/>
</dbReference>
<dbReference type="STRING" id="204669.Acid345_3519"/>
<evidence type="ECO:0000259" key="9">
    <source>
        <dbReference type="PROSITE" id="PS50113"/>
    </source>
</evidence>
<dbReference type="InterPro" id="IPR000014">
    <property type="entry name" value="PAS"/>
</dbReference>
<keyword evidence="6" id="KW-0175">Coiled coil</keyword>
<dbReference type="Pfam" id="PF08447">
    <property type="entry name" value="PAS_3"/>
    <property type="match status" value="3"/>
</dbReference>
<dbReference type="CDD" id="cd00082">
    <property type="entry name" value="HisKA"/>
    <property type="match status" value="1"/>
</dbReference>
<dbReference type="eggNOG" id="COG2203">
    <property type="taxonomic scope" value="Bacteria"/>
</dbReference>
<keyword evidence="11" id="KW-1185">Reference proteome</keyword>
<comment type="catalytic activity">
    <reaction evidence="1">
        <text>ATP + protein L-histidine = ADP + protein N-phospho-L-histidine.</text>
        <dbReference type="EC" id="2.7.13.3"/>
    </reaction>
</comment>
<evidence type="ECO:0000313" key="10">
    <source>
        <dbReference type="EMBL" id="ABF42520.1"/>
    </source>
</evidence>
<dbReference type="InterPro" id="IPR003018">
    <property type="entry name" value="GAF"/>
</dbReference>
<dbReference type="GO" id="GO:0000155">
    <property type="term" value="F:phosphorelay sensor kinase activity"/>
    <property type="evidence" value="ECO:0007669"/>
    <property type="project" value="InterPro"/>
</dbReference>
<keyword evidence="4 10" id="KW-0808">Transferase</keyword>
<dbReference type="Gene3D" id="3.30.450.40">
    <property type="match status" value="2"/>
</dbReference>
<dbReference type="SMART" id="SM00388">
    <property type="entry name" value="HisKA"/>
    <property type="match status" value="1"/>
</dbReference>
<dbReference type="OrthoDB" id="9815750at2"/>
<accession>Q1IKT0</accession>
<feature type="domain" description="PAC" evidence="9">
    <location>
        <begin position="574"/>
        <end position="626"/>
    </location>
</feature>
<dbReference type="EnsemblBacteria" id="ABF42520">
    <property type="protein sequence ID" value="ABF42520"/>
    <property type="gene ID" value="Acid345_3519"/>
</dbReference>
<dbReference type="PROSITE" id="PS50112">
    <property type="entry name" value="PAS"/>
    <property type="match status" value="2"/>
</dbReference>
<evidence type="ECO:0000256" key="1">
    <source>
        <dbReference type="ARBA" id="ARBA00000085"/>
    </source>
</evidence>
<dbReference type="SUPFAM" id="SSF55874">
    <property type="entry name" value="ATPase domain of HSP90 chaperone/DNA topoisomerase II/histidine kinase"/>
    <property type="match status" value="1"/>
</dbReference>
<proteinExistence type="predicted"/>
<dbReference type="PROSITE" id="PS50113">
    <property type="entry name" value="PAC"/>
    <property type="match status" value="2"/>
</dbReference>
<keyword evidence="5 10" id="KW-0418">Kinase</keyword>
<dbReference type="SMART" id="SM00065">
    <property type="entry name" value="GAF"/>
    <property type="match status" value="2"/>
</dbReference>
<dbReference type="SUPFAM" id="SSF55781">
    <property type="entry name" value="GAF domain-like"/>
    <property type="match status" value="2"/>
</dbReference>
<dbReference type="EC" id="2.7.13.3" evidence="2"/>
<dbReference type="InterPro" id="IPR035965">
    <property type="entry name" value="PAS-like_dom_sf"/>
</dbReference>
<dbReference type="InterPro" id="IPR003594">
    <property type="entry name" value="HATPase_dom"/>
</dbReference>
<dbReference type="NCBIfam" id="TIGR00229">
    <property type="entry name" value="sensory_box"/>
    <property type="match status" value="2"/>
</dbReference>
<dbReference type="PANTHER" id="PTHR43304">
    <property type="entry name" value="PHYTOCHROME-LIKE PROTEIN CPH1"/>
    <property type="match status" value="1"/>
</dbReference>
<dbReference type="InterPro" id="IPR004358">
    <property type="entry name" value="Sig_transdc_His_kin-like_C"/>
</dbReference>
<feature type="domain" description="Histidine kinase" evidence="7">
    <location>
        <begin position="766"/>
        <end position="978"/>
    </location>
</feature>
<dbReference type="InterPro" id="IPR029016">
    <property type="entry name" value="GAF-like_dom_sf"/>
</dbReference>
<dbReference type="SMART" id="SM00387">
    <property type="entry name" value="HATPase_c"/>
    <property type="match status" value="1"/>
</dbReference>
<dbReference type="Pfam" id="PF02518">
    <property type="entry name" value="HATPase_c"/>
    <property type="match status" value="1"/>
</dbReference>
<dbReference type="InterPro" id="IPR005467">
    <property type="entry name" value="His_kinase_dom"/>
</dbReference>
<dbReference type="KEGG" id="aba:Acid345_3519"/>
<organism evidence="10 11">
    <name type="scientific">Koribacter versatilis (strain Ellin345)</name>
    <dbReference type="NCBI Taxonomy" id="204669"/>
    <lineage>
        <taxon>Bacteria</taxon>
        <taxon>Pseudomonadati</taxon>
        <taxon>Acidobacteriota</taxon>
        <taxon>Terriglobia</taxon>
        <taxon>Terriglobales</taxon>
        <taxon>Candidatus Korobacteraceae</taxon>
        <taxon>Candidatus Korobacter</taxon>
    </lineage>
</organism>
<evidence type="ECO:0000259" key="8">
    <source>
        <dbReference type="PROSITE" id="PS50112"/>
    </source>
</evidence>
<dbReference type="RefSeq" id="WP_011524319.1">
    <property type="nucleotide sequence ID" value="NC_008009.1"/>
</dbReference>
<evidence type="ECO:0000313" key="11">
    <source>
        <dbReference type="Proteomes" id="UP000002432"/>
    </source>
</evidence>
<dbReference type="HOGENOM" id="CLU_000445_114_51_0"/>
<dbReference type="PRINTS" id="PR00344">
    <property type="entry name" value="BCTRLSENSOR"/>
</dbReference>
<dbReference type="InterPro" id="IPR036097">
    <property type="entry name" value="HisK_dim/P_sf"/>
</dbReference>
<dbReference type="Gene3D" id="1.10.287.130">
    <property type="match status" value="1"/>
</dbReference>
<dbReference type="AlphaFoldDB" id="Q1IKT0"/>